<keyword evidence="12" id="KW-1185">Reference proteome</keyword>
<keyword evidence="6" id="KW-0963">Cytoplasm</keyword>
<dbReference type="NCBIfam" id="TIGR00112">
    <property type="entry name" value="proC"/>
    <property type="match status" value="1"/>
</dbReference>
<dbReference type="OrthoDB" id="9805754at2"/>
<evidence type="ECO:0000256" key="1">
    <source>
        <dbReference type="ARBA" id="ARBA00005525"/>
    </source>
</evidence>
<dbReference type="InterPro" id="IPR000304">
    <property type="entry name" value="Pyrroline-COOH_reductase"/>
</dbReference>
<gene>
    <name evidence="6" type="primary">proC</name>
    <name evidence="11" type="ORF">BN1356_01238</name>
</gene>
<name>A0A0E4CSS4_9STRE</name>
<feature type="binding site" evidence="8">
    <location>
        <position position="51"/>
    </location>
    <ligand>
        <name>NADPH</name>
        <dbReference type="ChEBI" id="CHEBI:57783"/>
    </ligand>
</feature>
<organism evidence="11 12">
    <name type="scientific">Streptococcus varani</name>
    <dbReference type="NCBI Taxonomy" id="1608583"/>
    <lineage>
        <taxon>Bacteria</taxon>
        <taxon>Bacillati</taxon>
        <taxon>Bacillota</taxon>
        <taxon>Bacilli</taxon>
        <taxon>Lactobacillales</taxon>
        <taxon>Streptococcaceae</taxon>
        <taxon>Streptococcus</taxon>
    </lineage>
</organism>
<dbReference type="STRING" id="1608583.BN1356_01238"/>
<evidence type="ECO:0000313" key="11">
    <source>
        <dbReference type="EMBL" id="CQR24886.1"/>
    </source>
</evidence>
<sequence>MKIGFIGLGNMGSAILRAVAKSGQHELLFSDHNADKLAELVVLYKGKISNNQEIAAQADVVFLGIKPHLVGLVLTEVKEAVSKNPSAVWISMAAGVSLEQLAQFLPADKLVRMMPNTPVAIGQGMTTFATSKAENAQLFQELMAHSGQVKQLPEGLMDAATAIAGCGPAFVYEFIHAMTSAGVQNGLSVADSQLLASQTVLGSAQMVLETGQHPAHLRDQVTSPGGSTIAGVVAMTQAGFQAATMEAVNAALDKTRELGK</sequence>
<comment type="pathway">
    <text evidence="6">Amino-acid biosynthesis; L-proline biosynthesis; L-proline from L-glutamate 5-semialdehyde: step 1/1.</text>
</comment>
<dbReference type="Pfam" id="PF03807">
    <property type="entry name" value="F420_oxidored"/>
    <property type="match status" value="1"/>
</dbReference>
<keyword evidence="3 6" id="KW-0521">NADP</keyword>
<evidence type="ECO:0000256" key="8">
    <source>
        <dbReference type="PIRSR" id="PIRSR000193-1"/>
    </source>
</evidence>
<comment type="similarity">
    <text evidence="1 6">Belongs to the pyrroline-5-carboxylate reductase family.</text>
</comment>
<evidence type="ECO:0000313" key="12">
    <source>
        <dbReference type="Proteomes" id="UP000198604"/>
    </source>
</evidence>
<dbReference type="Gene3D" id="3.40.50.720">
    <property type="entry name" value="NAD(P)-binding Rossmann-like Domain"/>
    <property type="match status" value="1"/>
</dbReference>
<reference evidence="12" key="1">
    <citation type="submission" date="2015-03" db="EMBL/GenBank/DDBJ databases">
        <authorList>
            <person name="Urmite Genomes"/>
        </authorList>
    </citation>
    <scope>NUCLEOTIDE SEQUENCE [LARGE SCALE GENOMIC DNA]</scope>
    <source>
        <strain evidence="12">FF10</strain>
    </source>
</reference>
<proteinExistence type="inferred from homology"/>
<evidence type="ECO:0000259" key="9">
    <source>
        <dbReference type="Pfam" id="PF03807"/>
    </source>
</evidence>
<keyword evidence="4 6" id="KW-0560">Oxidoreductase</keyword>
<dbReference type="Gene3D" id="1.10.3730.10">
    <property type="entry name" value="ProC C-terminal domain-like"/>
    <property type="match status" value="1"/>
</dbReference>
<feature type="domain" description="Pyrroline-5-carboxylate reductase dimerisation" evidence="10">
    <location>
        <begin position="154"/>
        <end position="258"/>
    </location>
</feature>
<dbReference type="EMBL" id="CTEN01000002">
    <property type="protein sequence ID" value="CQR24886.1"/>
    <property type="molecule type" value="Genomic_DNA"/>
</dbReference>
<dbReference type="GO" id="GO:0005737">
    <property type="term" value="C:cytoplasm"/>
    <property type="evidence" value="ECO:0007669"/>
    <property type="project" value="UniProtKB-SubCell"/>
</dbReference>
<dbReference type="SUPFAM" id="SSF48179">
    <property type="entry name" value="6-phosphogluconate dehydrogenase C-terminal domain-like"/>
    <property type="match status" value="1"/>
</dbReference>
<dbReference type="InterPro" id="IPR008927">
    <property type="entry name" value="6-PGluconate_DH-like_C_sf"/>
</dbReference>
<comment type="catalytic activity">
    <reaction evidence="6">
        <text>L-proline + NAD(+) = (S)-1-pyrroline-5-carboxylate + NADH + 2 H(+)</text>
        <dbReference type="Rhea" id="RHEA:14105"/>
        <dbReference type="ChEBI" id="CHEBI:15378"/>
        <dbReference type="ChEBI" id="CHEBI:17388"/>
        <dbReference type="ChEBI" id="CHEBI:57540"/>
        <dbReference type="ChEBI" id="CHEBI:57945"/>
        <dbReference type="ChEBI" id="CHEBI:60039"/>
        <dbReference type="EC" id="1.5.1.2"/>
    </reaction>
</comment>
<evidence type="ECO:0000256" key="5">
    <source>
        <dbReference type="ARBA" id="ARBA00058118"/>
    </source>
</evidence>
<evidence type="ECO:0000259" key="10">
    <source>
        <dbReference type="Pfam" id="PF14748"/>
    </source>
</evidence>
<accession>A0A0E4CSS4</accession>
<evidence type="ECO:0000256" key="7">
    <source>
        <dbReference type="NCBIfam" id="TIGR00112"/>
    </source>
</evidence>
<dbReference type="UniPathway" id="UPA00098">
    <property type="reaction ID" value="UER00361"/>
</dbReference>
<comment type="catalytic activity">
    <reaction evidence="6">
        <text>L-proline + NADP(+) = (S)-1-pyrroline-5-carboxylate + NADPH + 2 H(+)</text>
        <dbReference type="Rhea" id="RHEA:14109"/>
        <dbReference type="ChEBI" id="CHEBI:15378"/>
        <dbReference type="ChEBI" id="CHEBI:17388"/>
        <dbReference type="ChEBI" id="CHEBI:57783"/>
        <dbReference type="ChEBI" id="CHEBI:58349"/>
        <dbReference type="ChEBI" id="CHEBI:60039"/>
        <dbReference type="EC" id="1.5.1.2"/>
    </reaction>
</comment>
<comment type="subcellular location">
    <subcellularLocation>
        <location evidence="6">Cytoplasm</location>
    </subcellularLocation>
</comment>
<feature type="domain" description="Pyrroline-5-carboxylate reductase catalytic N-terminal" evidence="9">
    <location>
        <begin position="2"/>
        <end position="95"/>
    </location>
</feature>
<dbReference type="PANTHER" id="PTHR11645:SF0">
    <property type="entry name" value="PYRROLINE-5-CARBOXYLATE REDUCTASE 3"/>
    <property type="match status" value="1"/>
</dbReference>
<dbReference type="InterPro" id="IPR036291">
    <property type="entry name" value="NAD(P)-bd_dom_sf"/>
</dbReference>
<evidence type="ECO:0000256" key="4">
    <source>
        <dbReference type="ARBA" id="ARBA00023002"/>
    </source>
</evidence>
<dbReference type="RefSeq" id="WP_093650476.1">
    <property type="nucleotide sequence ID" value="NZ_CTEN01000002.1"/>
</dbReference>
<dbReference type="PIRSF" id="PIRSF000193">
    <property type="entry name" value="Pyrrol-5-carb_rd"/>
    <property type="match status" value="1"/>
</dbReference>
<dbReference type="GO" id="GO:0004735">
    <property type="term" value="F:pyrroline-5-carboxylate reductase activity"/>
    <property type="evidence" value="ECO:0007669"/>
    <property type="project" value="UniProtKB-UniRule"/>
</dbReference>
<dbReference type="GO" id="GO:0055129">
    <property type="term" value="P:L-proline biosynthetic process"/>
    <property type="evidence" value="ECO:0007669"/>
    <property type="project" value="UniProtKB-UniRule"/>
</dbReference>
<dbReference type="FunFam" id="1.10.3730.10:FF:000001">
    <property type="entry name" value="Pyrroline-5-carboxylate reductase"/>
    <property type="match status" value="1"/>
</dbReference>
<evidence type="ECO:0000256" key="6">
    <source>
        <dbReference type="HAMAP-Rule" id="MF_01925"/>
    </source>
</evidence>
<evidence type="ECO:0000256" key="3">
    <source>
        <dbReference type="ARBA" id="ARBA00022857"/>
    </source>
</evidence>
<evidence type="ECO:0000256" key="2">
    <source>
        <dbReference type="ARBA" id="ARBA00022650"/>
    </source>
</evidence>
<feature type="binding site" evidence="8">
    <location>
        <begin position="6"/>
        <end position="11"/>
    </location>
    <ligand>
        <name>NADP(+)</name>
        <dbReference type="ChEBI" id="CHEBI:58349"/>
    </ligand>
</feature>
<dbReference type="InterPro" id="IPR029036">
    <property type="entry name" value="P5CR_dimer"/>
</dbReference>
<protein>
    <recommendedName>
        <fullName evidence="6 7">Pyrroline-5-carboxylate reductase</fullName>
        <shortName evidence="6">P5C reductase</shortName>
        <shortName evidence="6">P5CR</shortName>
        <ecNumber evidence="6 7">1.5.1.2</ecNumber>
    </recommendedName>
    <alternativeName>
        <fullName evidence="6">PCA reductase</fullName>
    </alternativeName>
</protein>
<dbReference type="HAMAP" id="MF_01925">
    <property type="entry name" value="P5C_reductase"/>
    <property type="match status" value="1"/>
</dbReference>
<dbReference type="AlphaFoldDB" id="A0A0E4CSS4"/>
<dbReference type="PANTHER" id="PTHR11645">
    <property type="entry name" value="PYRROLINE-5-CARBOXYLATE REDUCTASE"/>
    <property type="match status" value="1"/>
</dbReference>
<comment type="function">
    <text evidence="5 6">Catalyzes the reduction of 1-pyrroline-5-carboxylate (PCA) to L-proline.</text>
</comment>
<keyword evidence="2 6" id="KW-0641">Proline biosynthesis</keyword>
<keyword evidence="6" id="KW-0028">Amino-acid biosynthesis</keyword>
<dbReference type="Proteomes" id="UP000198604">
    <property type="component" value="Unassembled WGS sequence"/>
</dbReference>
<dbReference type="EC" id="1.5.1.2" evidence="6 7"/>
<dbReference type="SUPFAM" id="SSF51735">
    <property type="entry name" value="NAD(P)-binding Rossmann-fold domains"/>
    <property type="match status" value="1"/>
</dbReference>
<dbReference type="Pfam" id="PF14748">
    <property type="entry name" value="P5CR_dimer"/>
    <property type="match status" value="1"/>
</dbReference>
<dbReference type="InterPro" id="IPR028939">
    <property type="entry name" value="P5C_Rdtase_cat_N"/>
</dbReference>